<sequence length="112" mass="12929">MNSPGDMAPELDQHAAFELNSMSNRICKRDGAACDIFVEGYENQMYIIAEYVINELPFDRCYFYRSDRPIHITFDPEHKRYLHVKQRDENGKRNVGKGATGEKALTLLQNSI</sequence>
<comment type="caution">
    <text evidence="1">The sequence shown here is derived from an EMBL/GenBank/DDBJ whole genome shotgun (WGS) entry which is preliminary data.</text>
</comment>
<gene>
    <name evidence="1" type="ORF">GCM10007916_10170</name>
</gene>
<dbReference type="EMBL" id="BSPQ01000002">
    <property type="protein sequence ID" value="GLS89950.1"/>
    <property type="molecule type" value="Genomic_DNA"/>
</dbReference>
<organism evidence="1 2">
    <name type="scientific">Psychromonas marina</name>
    <dbReference type="NCBI Taxonomy" id="88364"/>
    <lineage>
        <taxon>Bacteria</taxon>
        <taxon>Pseudomonadati</taxon>
        <taxon>Pseudomonadota</taxon>
        <taxon>Gammaproteobacteria</taxon>
        <taxon>Alteromonadales</taxon>
        <taxon>Psychromonadaceae</taxon>
        <taxon>Psychromonas</taxon>
    </lineage>
</organism>
<evidence type="ECO:0000313" key="1">
    <source>
        <dbReference type="EMBL" id="GLS89950.1"/>
    </source>
</evidence>
<evidence type="ECO:0000313" key="2">
    <source>
        <dbReference type="Proteomes" id="UP001157353"/>
    </source>
</evidence>
<name>A0ABQ6DXZ5_9GAMM</name>
<protein>
    <submittedName>
        <fullName evidence="1">Uncharacterized protein</fullName>
    </submittedName>
</protein>
<reference evidence="2" key="1">
    <citation type="journal article" date="2019" name="Int. J. Syst. Evol. Microbiol.">
        <title>The Global Catalogue of Microorganisms (GCM) 10K type strain sequencing project: providing services to taxonomists for standard genome sequencing and annotation.</title>
        <authorList>
            <consortium name="The Broad Institute Genomics Platform"/>
            <consortium name="The Broad Institute Genome Sequencing Center for Infectious Disease"/>
            <person name="Wu L."/>
            <person name="Ma J."/>
        </authorList>
    </citation>
    <scope>NUCLEOTIDE SEQUENCE [LARGE SCALE GENOMIC DNA]</scope>
    <source>
        <strain evidence="2">NBRC 103166</strain>
    </source>
</reference>
<dbReference type="Proteomes" id="UP001157353">
    <property type="component" value="Unassembled WGS sequence"/>
</dbReference>
<accession>A0ABQ6DXZ5</accession>
<proteinExistence type="predicted"/>
<keyword evidence="2" id="KW-1185">Reference proteome</keyword>